<evidence type="ECO:0008006" key="8">
    <source>
        <dbReference type="Google" id="ProtNLM"/>
    </source>
</evidence>
<gene>
    <name evidence="6" type="ORF">MN116_005717</name>
</gene>
<dbReference type="PANTHER" id="PTHR13340">
    <property type="entry name" value="GATA ZINC FINGER DOMAIN-CONTAINING"/>
    <property type="match status" value="1"/>
</dbReference>
<accession>A0AAE1ZA77</accession>
<dbReference type="GO" id="GO:0005634">
    <property type="term" value="C:nucleus"/>
    <property type="evidence" value="ECO:0007669"/>
    <property type="project" value="UniProtKB-SubCell"/>
</dbReference>
<keyword evidence="3" id="KW-0863">Zinc-finger</keyword>
<evidence type="ECO:0000256" key="4">
    <source>
        <dbReference type="ARBA" id="ARBA00022833"/>
    </source>
</evidence>
<dbReference type="PANTHER" id="PTHR13340:SF2">
    <property type="entry name" value="GATA ZINC FINGER DOMAIN-CONTAINING PROTEIN 1"/>
    <property type="match status" value="1"/>
</dbReference>
<keyword evidence="5" id="KW-0539">Nucleus</keyword>
<evidence type="ECO:0000256" key="1">
    <source>
        <dbReference type="ARBA" id="ARBA00004123"/>
    </source>
</evidence>
<sequence>MLDCSYDQKGVTDVHIGTENAPKIISETLNSDGTSATSIRTLTRTRKKPGMEFENVSAVPKGKSTSQTRKSMRSRVLASRSRGVYNSYNGKATILKSRSRRHVFKKEAHKLGNPPAPIRLRNCVFHEDVWYHVGDIVSLLDVDGEIFYAQIRGLATDFVGDNCCFLTWLIPVSGCRDEEFRPSDYIIGCLTSYLYISIGMEEDILRDLNCCKLVCRCPADYFQPIASPYTIQTFK</sequence>
<keyword evidence="2" id="KW-0479">Metal-binding</keyword>
<dbReference type="AlphaFoldDB" id="A0AAE1ZA77"/>
<dbReference type="GO" id="GO:0006325">
    <property type="term" value="P:chromatin organization"/>
    <property type="evidence" value="ECO:0007669"/>
    <property type="project" value="TreeGrafter"/>
</dbReference>
<evidence type="ECO:0000313" key="6">
    <source>
        <dbReference type="EMBL" id="KAK4470133.1"/>
    </source>
</evidence>
<protein>
    <recommendedName>
        <fullName evidence="8">GATA zinc finger domain-containing protein 1</fullName>
    </recommendedName>
</protein>
<keyword evidence="4" id="KW-0862">Zinc</keyword>
<evidence type="ECO:0000256" key="2">
    <source>
        <dbReference type="ARBA" id="ARBA00022723"/>
    </source>
</evidence>
<dbReference type="Proteomes" id="UP001292079">
    <property type="component" value="Unassembled WGS sequence"/>
</dbReference>
<comment type="subcellular location">
    <subcellularLocation>
        <location evidence="1">Nucleus</location>
    </subcellularLocation>
</comment>
<reference evidence="6" key="2">
    <citation type="journal article" date="2023" name="Infect Dis Poverty">
        <title>Chromosome-scale genome of the human blood fluke Schistosoma mekongi and its implications for public health.</title>
        <authorList>
            <person name="Zhou M."/>
            <person name="Xu L."/>
            <person name="Xu D."/>
            <person name="Chen W."/>
            <person name="Khan J."/>
            <person name="Hu Y."/>
            <person name="Huang H."/>
            <person name="Wei H."/>
            <person name="Zhang Y."/>
            <person name="Chusongsang P."/>
            <person name="Tanasarnprasert K."/>
            <person name="Hu X."/>
            <person name="Limpanont Y."/>
            <person name="Lv Z."/>
        </authorList>
    </citation>
    <scope>NUCLEOTIDE SEQUENCE</scope>
    <source>
        <strain evidence="6">LV_2022a</strain>
    </source>
</reference>
<proteinExistence type="predicted"/>
<comment type="caution">
    <text evidence="6">The sequence shown here is derived from an EMBL/GenBank/DDBJ whole genome shotgun (WGS) entry which is preliminary data.</text>
</comment>
<evidence type="ECO:0000313" key="7">
    <source>
        <dbReference type="Proteomes" id="UP001292079"/>
    </source>
</evidence>
<dbReference type="EMBL" id="JALJAT010000004">
    <property type="protein sequence ID" value="KAK4470133.1"/>
    <property type="molecule type" value="Genomic_DNA"/>
</dbReference>
<name>A0AAE1ZA77_SCHME</name>
<evidence type="ECO:0000256" key="3">
    <source>
        <dbReference type="ARBA" id="ARBA00022771"/>
    </source>
</evidence>
<keyword evidence="7" id="KW-1185">Reference proteome</keyword>
<reference evidence="6" key="1">
    <citation type="submission" date="2022-04" db="EMBL/GenBank/DDBJ databases">
        <authorList>
            <person name="Xu L."/>
            <person name="Lv Z."/>
        </authorList>
    </citation>
    <scope>NUCLEOTIDE SEQUENCE</scope>
    <source>
        <strain evidence="6">LV_2022a</strain>
    </source>
</reference>
<evidence type="ECO:0000256" key="5">
    <source>
        <dbReference type="ARBA" id="ARBA00023242"/>
    </source>
</evidence>
<dbReference type="GO" id="GO:0008270">
    <property type="term" value="F:zinc ion binding"/>
    <property type="evidence" value="ECO:0007669"/>
    <property type="project" value="UniProtKB-KW"/>
</dbReference>
<dbReference type="InterPro" id="IPR039050">
    <property type="entry name" value="GATAD1"/>
</dbReference>
<organism evidence="6 7">
    <name type="scientific">Schistosoma mekongi</name>
    <name type="common">Parasitic worm</name>
    <dbReference type="NCBI Taxonomy" id="38744"/>
    <lineage>
        <taxon>Eukaryota</taxon>
        <taxon>Metazoa</taxon>
        <taxon>Spiralia</taxon>
        <taxon>Lophotrochozoa</taxon>
        <taxon>Platyhelminthes</taxon>
        <taxon>Trematoda</taxon>
        <taxon>Digenea</taxon>
        <taxon>Strigeidida</taxon>
        <taxon>Schistosomatoidea</taxon>
        <taxon>Schistosomatidae</taxon>
        <taxon>Schistosoma</taxon>
    </lineage>
</organism>